<dbReference type="SMART" id="SM00852">
    <property type="entry name" value="MoCF_biosynth"/>
    <property type="match status" value="1"/>
</dbReference>
<dbReference type="PANTHER" id="PTHR10192">
    <property type="entry name" value="MOLYBDOPTERIN BIOSYNTHESIS PROTEIN"/>
    <property type="match status" value="1"/>
</dbReference>
<evidence type="ECO:0000259" key="1">
    <source>
        <dbReference type="SMART" id="SM00852"/>
    </source>
</evidence>
<protein>
    <submittedName>
        <fullName evidence="2">Unannotated protein</fullName>
    </submittedName>
</protein>
<dbReference type="GO" id="GO:0005829">
    <property type="term" value="C:cytosol"/>
    <property type="evidence" value="ECO:0007669"/>
    <property type="project" value="TreeGrafter"/>
</dbReference>
<evidence type="ECO:0000313" key="3">
    <source>
        <dbReference type="EMBL" id="CAB5052033.1"/>
    </source>
</evidence>
<dbReference type="InterPro" id="IPR036425">
    <property type="entry name" value="MoaB/Mog-like_dom_sf"/>
</dbReference>
<dbReference type="CDD" id="cd00887">
    <property type="entry name" value="MoeA"/>
    <property type="match status" value="1"/>
</dbReference>
<dbReference type="GO" id="GO:0061599">
    <property type="term" value="F:molybdopterin molybdotransferase activity"/>
    <property type="evidence" value="ECO:0007669"/>
    <property type="project" value="TreeGrafter"/>
</dbReference>
<dbReference type="GO" id="GO:0006777">
    <property type="term" value="P:Mo-molybdopterin cofactor biosynthetic process"/>
    <property type="evidence" value="ECO:0007669"/>
    <property type="project" value="TreeGrafter"/>
</dbReference>
<name>A0A6J6W0M9_9ZZZZ</name>
<dbReference type="InterPro" id="IPR001453">
    <property type="entry name" value="MoaB/Mog_dom"/>
</dbReference>
<accession>A0A6J6W0M9</accession>
<evidence type="ECO:0000313" key="2">
    <source>
        <dbReference type="EMBL" id="CAB4777254.1"/>
    </source>
</evidence>
<reference evidence="2" key="1">
    <citation type="submission" date="2020-05" db="EMBL/GenBank/DDBJ databases">
        <authorList>
            <person name="Chiriac C."/>
            <person name="Salcher M."/>
            <person name="Ghai R."/>
            <person name="Kavagutti S V."/>
        </authorList>
    </citation>
    <scope>NUCLEOTIDE SEQUENCE</scope>
</reference>
<dbReference type="AlphaFoldDB" id="A0A6J6W0M9"/>
<dbReference type="Pfam" id="PF00994">
    <property type="entry name" value="MoCF_biosynth"/>
    <property type="match status" value="1"/>
</dbReference>
<dbReference type="InterPro" id="IPR005110">
    <property type="entry name" value="MoeA_linker/N"/>
</dbReference>
<organism evidence="2">
    <name type="scientific">freshwater metagenome</name>
    <dbReference type="NCBI Taxonomy" id="449393"/>
    <lineage>
        <taxon>unclassified sequences</taxon>
        <taxon>metagenomes</taxon>
        <taxon>ecological metagenomes</taxon>
    </lineage>
</organism>
<dbReference type="Gene3D" id="2.40.340.10">
    <property type="entry name" value="MoeA, C-terminal, domain IV"/>
    <property type="match status" value="1"/>
</dbReference>
<dbReference type="PANTHER" id="PTHR10192:SF5">
    <property type="entry name" value="GEPHYRIN"/>
    <property type="match status" value="1"/>
</dbReference>
<proteinExistence type="predicted"/>
<dbReference type="Gene3D" id="3.40.980.10">
    <property type="entry name" value="MoaB/Mog-like domain"/>
    <property type="match status" value="1"/>
</dbReference>
<dbReference type="InterPro" id="IPR038987">
    <property type="entry name" value="MoeA-like"/>
</dbReference>
<dbReference type="SUPFAM" id="SSF63882">
    <property type="entry name" value="MoeA N-terminal region -like"/>
    <property type="match status" value="1"/>
</dbReference>
<dbReference type="Gene3D" id="3.90.105.10">
    <property type="entry name" value="Molybdopterin biosynthesis moea protein, domain 2"/>
    <property type="match status" value="1"/>
</dbReference>
<dbReference type="EMBL" id="CAEZZT010000036">
    <property type="protein sequence ID" value="CAB4777254.1"/>
    <property type="molecule type" value="Genomic_DNA"/>
</dbReference>
<feature type="domain" description="MoaB/Mog" evidence="1">
    <location>
        <begin position="172"/>
        <end position="309"/>
    </location>
</feature>
<gene>
    <name evidence="2" type="ORF">UFOPK2918_00662</name>
    <name evidence="3" type="ORF">UFOPK4303_01035</name>
</gene>
<dbReference type="EMBL" id="CAFBQI010000096">
    <property type="protein sequence ID" value="CAB5052033.1"/>
    <property type="molecule type" value="Genomic_DNA"/>
</dbReference>
<dbReference type="InterPro" id="IPR036688">
    <property type="entry name" value="MoeA_C_domain_IV_sf"/>
</dbReference>
<sequence length="387" mass="40209">MSALVEGSWDEARTIAATHFSVLKPEKLSVSDCMGRTVSSDVKSLVDLPTYATSAMDGYAVAGTGPWQIIGEIKAGLPMKTELKSGQAVLIATGGVIPTGTLGVIRWESAQVVGTTLSGEVQKDRDIRPVAHECKAGDVLIDAGTVLNPAMIGLLSATGLDYVDVVIKPRVALILLGDEIQLSGIPSDGLVRDALGPQLPGWLVAMGAQVISTQHIFDQLDLVVDALNEACSTADIIITTGGTSQGSRDYLHGALDEIGAEILVDTVKVRPGHPMLLAAKGATAIIGLPGNPQSAIAALVSLGQPVIASQLGQAQKKLPVITTSSELTAPDGYTRLVIGNLIDAKFHVAPYLGSAMLRGLAYSDGFAVVTTAITAPGEQVRWLDLPK</sequence>
<dbReference type="Pfam" id="PF03453">
    <property type="entry name" value="MoeA_N"/>
    <property type="match status" value="1"/>
</dbReference>
<dbReference type="InterPro" id="IPR036135">
    <property type="entry name" value="MoeA_linker/N_sf"/>
</dbReference>
<dbReference type="Gene3D" id="2.170.190.11">
    <property type="entry name" value="Molybdopterin biosynthesis moea protein, domain 3"/>
    <property type="match status" value="1"/>
</dbReference>
<dbReference type="SUPFAM" id="SSF53218">
    <property type="entry name" value="Molybdenum cofactor biosynthesis proteins"/>
    <property type="match status" value="1"/>
</dbReference>